<dbReference type="Proteomes" id="UP001370348">
    <property type="component" value="Chromosome"/>
</dbReference>
<feature type="domain" description="Major facilitator superfamily (MFS) profile" evidence="7">
    <location>
        <begin position="16"/>
        <end position="389"/>
    </location>
</feature>
<dbReference type="PROSITE" id="PS50850">
    <property type="entry name" value="MFS"/>
    <property type="match status" value="1"/>
</dbReference>
<feature type="transmembrane region" description="Helical" evidence="6">
    <location>
        <begin position="248"/>
        <end position="267"/>
    </location>
</feature>
<evidence type="ECO:0000256" key="1">
    <source>
        <dbReference type="ARBA" id="ARBA00004651"/>
    </source>
</evidence>
<keyword evidence="5 6" id="KW-0472">Membrane</keyword>
<keyword evidence="4 6" id="KW-1133">Transmembrane helix</keyword>
<sequence length="406" mass="41340">MTTASPPRSILQSWLAVASVAVGTFAMVTTEFLPVGLLTDIASNLGISDGTAGLMVTTPGLVGAIGSPILIVAAGRLDRRTALWALTIMLIASNAIAALAPNFPVLLLGRMLLGLCVGGFWTLASALGRRLVPEESGGRATAVISAGVSVGTVCGVPAANFIGNLAGWRVAFAATAVLAGLVLIAQLLLLPKLPTKQAIGARELFALWRVPAARVGLLSVSLVAAGQFAAYTYLKPFLEQVTKMGTDAITGVLLAYGLAGFIGTFLAEWGAARNLKATYVATALLLSIVMLLAPVLGAGKASATVLAMVWGLAFGSIPVSVQIWMYQSAPEQFEGGSAWLVSTFQISIALGSFGGGVAVDRVGVWGAMVMGGILSLGAAFIIAALGRARSAAPLDAAPAVTPELVE</sequence>
<feature type="transmembrane region" description="Helical" evidence="6">
    <location>
        <begin position="365"/>
        <end position="385"/>
    </location>
</feature>
<gene>
    <name evidence="8" type="ORF">LZC94_29215</name>
</gene>
<comment type="subcellular location">
    <subcellularLocation>
        <location evidence="1">Cell membrane</location>
        <topology evidence="1">Multi-pass membrane protein</topology>
    </subcellularLocation>
</comment>
<feature type="transmembrane region" description="Helical" evidence="6">
    <location>
        <begin position="338"/>
        <end position="359"/>
    </location>
</feature>
<feature type="transmembrane region" description="Helical" evidence="6">
    <location>
        <begin position="211"/>
        <end position="233"/>
    </location>
</feature>
<dbReference type="InterPro" id="IPR020846">
    <property type="entry name" value="MFS_dom"/>
</dbReference>
<evidence type="ECO:0000256" key="3">
    <source>
        <dbReference type="ARBA" id="ARBA00022692"/>
    </source>
</evidence>
<feature type="transmembrane region" description="Helical" evidence="6">
    <location>
        <begin position="305"/>
        <end position="326"/>
    </location>
</feature>
<feature type="transmembrane region" description="Helical" evidence="6">
    <location>
        <begin position="81"/>
        <end position="101"/>
    </location>
</feature>
<evidence type="ECO:0000259" key="7">
    <source>
        <dbReference type="PROSITE" id="PS50850"/>
    </source>
</evidence>
<evidence type="ECO:0000256" key="2">
    <source>
        <dbReference type="ARBA" id="ARBA00022475"/>
    </source>
</evidence>
<dbReference type="Pfam" id="PF07690">
    <property type="entry name" value="MFS_1"/>
    <property type="match status" value="1"/>
</dbReference>
<keyword evidence="3 6" id="KW-0812">Transmembrane</keyword>
<dbReference type="RefSeq" id="WP_394821540.1">
    <property type="nucleotide sequence ID" value="NZ_CP089984.1"/>
</dbReference>
<evidence type="ECO:0000256" key="5">
    <source>
        <dbReference type="ARBA" id="ARBA00023136"/>
    </source>
</evidence>
<feature type="transmembrane region" description="Helical" evidence="6">
    <location>
        <begin position="107"/>
        <end position="128"/>
    </location>
</feature>
<dbReference type="CDD" id="cd17324">
    <property type="entry name" value="MFS_NepI_like"/>
    <property type="match status" value="1"/>
</dbReference>
<proteinExistence type="predicted"/>
<feature type="transmembrane region" description="Helical" evidence="6">
    <location>
        <begin position="140"/>
        <end position="162"/>
    </location>
</feature>
<dbReference type="InterPro" id="IPR050189">
    <property type="entry name" value="MFS_Efflux_Transporters"/>
</dbReference>
<evidence type="ECO:0000256" key="4">
    <source>
        <dbReference type="ARBA" id="ARBA00022989"/>
    </source>
</evidence>
<dbReference type="EMBL" id="CP089984">
    <property type="protein sequence ID" value="WXB11924.1"/>
    <property type="molecule type" value="Genomic_DNA"/>
</dbReference>
<organism evidence="8 9">
    <name type="scientific">Pendulispora albinea</name>
    <dbReference type="NCBI Taxonomy" id="2741071"/>
    <lineage>
        <taxon>Bacteria</taxon>
        <taxon>Pseudomonadati</taxon>
        <taxon>Myxococcota</taxon>
        <taxon>Myxococcia</taxon>
        <taxon>Myxococcales</taxon>
        <taxon>Sorangiineae</taxon>
        <taxon>Pendulisporaceae</taxon>
        <taxon>Pendulispora</taxon>
    </lineage>
</organism>
<dbReference type="PANTHER" id="PTHR43124:SF3">
    <property type="entry name" value="CHLORAMPHENICOL EFFLUX PUMP RV0191"/>
    <property type="match status" value="1"/>
</dbReference>
<evidence type="ECO:0000313" key="8">
    <source>
        <dbReference type="EMBL" id="WXB11924.1"/>
    </source>
</evidence>
<reference evidence="8 9" key="1">
    <citation type="submission" date="2021-12" db="EMBL/GenBank/DDBJ databases">
        <title>Discovery of the Pendulisporaceae a myxobacterial family with distinct sporulation behavior and unique specialized metabolism.</title>
        <authorList>
            <person name="Garcia R."/>
            <person name="Popoff A."/>
            <person name="Bader C.D."/>
            <person name="Loehr J."/>
            <person name="Walesch S."/>
            <person name="Walt C."/>
            <person name="Boldt J."/>
            <person name="Bunk B."/>
            <person name="Haeckl F.J.F.P.J."/>
            <person name="Gunesch A.P."/>
            <person name="Birkelbach J."/>
            <person name="Nuebel U."/>
            <person name="Pietschmann T."/>
            <person name="Bach T."/>
            <person name="Mueller R."/>
        </authorList>
    </citation>
    <scope>NUCLEOTIDE SEQUENCE [LARGE SCALE GENOMIC DNA]</scope>
    <source>
        <strain evidence="8 9">MSr11954</strain>
    </source>
</reference>
<evidence type="ECO:0000256" key="6">
    <source>
        <dbReference type="SAM" id="Phobius"/>
    </source>
</evidence>
<dbReference type="Gene3D" id="1.20.1250.20">
    <property type="entry name" value="MFS general substrate transporter like domains"/>
    <property type="match status" value="1"/>
</dbReference>
<dbReference type="InterPro" id="IPR036259">
    <property type="entry name" value="MFS_trans_sf"/>
</dbReference>
<protein>
    <submittedName>
        <fullName evidence="8">MFS transporter</fullName>
    </submittedName>
</protein>
<dbReference type="SUPFAM" id="SSF103473">
    <property type="entry name" value="MFS general substrate transporter"/>
    <property type="match status" value="1"/>
</dbReference>
<accession>A0ABZ2LQP3</accession>
<feature type="transmembrane region" description="Helical" evidence="6">
    <location>
        <begin position="168"/>
        <end position="190"/>
    </location>
</feature>
<keyword evidence="9" id="KW-1185">Reference proteome</keyword>
<feature type="transmembrane region" description="Helical" evidence="6">
    <location>
        <begin position="50"/>
        <end position="74"/>
    </location>
</feature>
<evidence type="ECO:0000313" key="9">
    <source>
        <dbReference type="Proteomes" id="UP001370348"/>
    </source>
</evidence>
<dbReference type="InterPro" id="IPR011701">
    <property type="entry name" value="MFS"/>
</dbReference>
<dbReference type="PANTHER" id="PTHR43124">
    <property type="entry name" value="PURINE EFFLUX PUMP PBUE"/>
    <property type="match status" value="1"/>
</dbReference>
<keyword evidence="2" id="KW-1003">Cell membrane</keyword>
<feature type="transmembrane region" description="Helical" evidence="6">
    <location>
        <begin position="279"/>
        <end position="299"/>
    </location>
</feature>
<name>A0ABZ2LQP3_9BACT</name>